<evidence type="ECO:0000313" key="1">
    <source>
        <dbReference type="EMBL" id="TFW14143.1"/>
    </source>
</evidence>
<reference evidence="1 2" key="1">
    <citation type="submission" date="2019-03" db="EMBL/GenBank/DDBJ databases">
        <title>Draft genome of Brevundimonas sp. a heavy metal resistant soil bacteria.</title>
        <authorList>
            <person name="Soto J."/>
        </authorList>
    </citation>
    <scope>NUCLEOTIDE SEQUENCE [LARGE SCALE GENOMIC DNA]</scope>
    <source>
        <strain evidence="1 2">B-10</strain>
    </source>
</reference>
<name>A0A4Y9RZ19_9CAUL</name>
<evidence type="ECO:0000313" key="2">
    <source>
        <dbReference type="Proteomes" id="UP000298216"/>
    </source>
</evidence>
<dbReference type="Proteomes" id="UP000298216">
    <property type="component" value="Unassembled WGS sequence"/>
</dbReference>
<accession>A0A4Y9RZ19</accession>
<gene>
    <name evidence="1" type="ORF">EGY25_02745</name>
</gene>
<sequence length="121" mass="13585">MALIEKGPFERFRDWLEQRLKPVAKPVTTPFVQPPRNIVWRQEGAGPGEWTELVRRTDGLYSFADWKRQTVSAPGIAPWETEFAVFESGLYGAEDEARQAMIDHIAVGGAIDLSALTARTL</sequence>
<keyword evidence="2" id="KW-1185">Reference proteome</keyword>
<protein>
    <submittedName>
        <fullName evidence="1">Uncharacterized protein</fullName>
    </submittedName>
</protein>
<dbReference type="EMBL" id="SPVH01000002">
    <property type="protein sequence ID" value="TFW14143.1"/>
    <property type="molecule type" value="Genomic_DNA"/>
</dbReference>
<dbReference type="RefSeq" id="WP_135193533.1">
    <property type="nucleotide sequence ID" value="NZ_SPVH01000002.1"/>
</dbReference>
<dbReference type="AlphaFoldDB" id="A0A4Y9RZ19"/>
<organism evidence="1 2">
    <name type="scientific">Brevundimonas intermedia</name>
    <dbReference type="NCBI Taxonomy" id="74315"/>
    <lineage>
        <taxon>Bacteria</taxon>
        <taxon>Pseudomonadati</taxon>
        <taxon>Pseudomonadota</taxon>
        <taxon>Alphaproteobacteria</taxon>
        <taxon>Caulobacterales</taxon>
        <taxon>Caulobacteraceae</taxon>
        <taxon>Brevundimonas</taxon>
    </lineage>
</organism>
<proteinExistence type="predicted"/>
<comment type="caution">
    <text evidence="1">The sequence shown here is derived from an EMBL/GenBank/DDBJ whole genome shotgun (WGS) entry which is preliminary data.</text>
</comment>
<dbReference type="OrthoDB" id="9840779at2"/>